<protein>
    <submittedName>
        <fullName evidence="2">YecA family protein</fullName>
    </submittedName>
</protein>
<reference evidence="2 3" key="1">
    <citation type="submission" date="2018-07" db="EMBL/GenBank/DDBJ databases">
        <title>Marsedoiliclastica nanhaica gen. nov. sp. nov., a novel marine hydrocarbonoclastic bacterium isolated from an in-situ enriched hydrocarbon-degrading consortium in deep-sea sediment.</title>
        <authorList>
            <person name="Dong C."/>
            <person name="Ma T."/>
            <person name="Liu R."/>
            <person name="Shao Z."/>
        </authorList>
    </citation>
    <scope>NUCLEOTIDE SEQUENCE [LARGE SCALE GENOMIC DNA]</scope>
    <source>
        <strain evidence="3">soil36-7</strain>
    </source>
</reference>
<dbReference type="PANTHER" id="PTHR37528">
    <property type="entry name" value="UPF0149 PROTEIN YGFB"/>
    <property type="match status" value="1"/>
</dbReference>
<dbReference type="GO" id="GO:0005829">
    <property type="term" value="C:cytosol"/>
    <property type="evidence" value="ECO:0007669"/>
    <property type="project" value="TreeGrafter"/>
</dbReference>
<sequence>MGEHWGASATRNFETWANIYVRHGAFNHPAELHGALAGQLAAGERLSASEWESVAADHLGTENFLPGDQQSPGAREFFAVVYEDVLTGLQSEQMQFRLLLPDDEAPMGERLFALSAWTRGFLEGMARVGGERLATAPEDIRELIQDFVAISQVEDDVDEEDDAENEAHWVEISEFVRVGALTVFTEFNRATAAPSLH</sequence>
<name>A0A4P7XKF3_9ALTE</name>
<accession>A0A4P7XKF3</accession>
<dbReference type="EMBL" id="CP031093">
    <property type="protein sequence ID" value="QCF26974.1"/>
    <property type="molecule type" value="Genomic_DNA"/>
</dbReference>
<dbReference type="Proteomes" id="UP000298049">
    <property type="component" value="Chromosome"/>
</dbReference>
<dbReference type="KEGG" id="hmi:soil367_14105"/>
<dbReference type="InterPro" id="IPR036255">
    <property type="entry name" value="YgfB-like_sf"/>
</dbReference>
<dbReference type="Pfam" id="PF03695">
    <property type="entry name" value="UPF0149"/>
    <property type="match status" value="1"/>
</dbReference>
<dbReference type="AlphaFoldDB" id="A0A4P7XKF3"/>
<organism evidence="2 3">
    <name type="scientific">Hydrocarboniclastica marina</name>
    <dbReference type="NCBI Taxonomy" id="2259620"/>
    <lineage>
        <taxon>Bacteria</taxon>
        <taxon>Pseudomonadati</taxon>
        <taxon>Pseudomonadota</taxon>
        <taxon>Gammaproteobacteria</taxon>
        <taxon>Alteromonadales</taxon>
        <taxon>Alteromonadaceae</taxon>
        <taxon>Hydrocarboniclastica</taxon>
    </lineage>
</organism>
<evidence type="ECO:0000256" key="1">
    <source>
        <dbReference type="ARBA" id="ARBA00038308"/>
    </source>
</evidence>
<keyword evidence="3" id="KW-1185">Reference proteome</keyword>
<dbReference type="SUPFAM" id="SSF101327">
    <property type="entry name" value="YgfB-like"/>
    <property type="match status" value="1"/>
</dbReference>
<dbReference type="PANTHER" id="PTHR37528:SF1">
    <property type="entry name" value="UPF0149 PROTEIN YGFB"/>
    <property type="match status" value="1"/>
</dbReference>
<evidence type="ECO:0000313" key="3">
    <source>
        <dbReference type="Proteomes" id="UP000298049"/>
    </source>
</evidence>
<comment type="similarity">
    <text evidence="1">Belongs to the UPF0149 family.</text>
</comment>
<dbReference type="Gene3D" id="1.20.120.740">
    <property type="entry name" value="YgfB uncharacterised protein family UPF0149, PF03695"/>
    <property type="match status" value="1"/>
</dbReference>
<dbReference type="OrthoDB" id="9783391at2"/>
<proteinExistence type="inferred from homology"/>
<gene>
    <name evidence="2" type="ORF">soil367_14105</name>
</gene>
<dbReference type="RefSeq" id="WP_136549682.1">
    <property type="nucleotide sequence ID" value="NZ_CP031093.1"/>
</dbReference>
<dbReference type="InterPro" id="IPR011978">
    <property type="entry name" value="YgfB-like"/>
</dbReference>
<evidence type="ECO:0000313" key="2">
    <source>
        <dbReference type="EMBL" id="QCF26974.1"/>
    </source>
</evidence>